<dbReference type="InterPro" id="IPR002052">
    <property type="entry name" value="DNA_methylase_N6_adenine_CS"/>
</dbReference>
<dbReference type="HOGENOM" id="CLU_018398_0_0_1"/>
<dbReference type="InterPro" id="IPR050320">
    <property type="entry name" value="N5-glutamine_MTase"/>
</dbReference>
<reference evidence="3 4" key="1">
    <citation type="submission" date="2013-03" db="EMBL/GenBank/DDBJ databases">
        <title>The Genome Sequence of Phialophora europaea CBS 101466.</title>
        <authorList>
            <consortium name="The Broad Institute Genomics Platform"/>
            <person name="Cuomo C."/>
            <person name="de Hoog S."/>
            <person name="Gorbushina A."/>
            <person name="Walker B."/>
            <person name="Young S.K."/>
            <person name="Zeng Q."/>
            <person name="Gargeya S."/>
            <person name="Fitzgerald M."/>
            <person name="Haas B."/>
            <person name="Abouelleil A."/>
            <person name="Allen A.W."/>
            <person name="Alvarado L."/>
            <person name="Arachchi H.M."/>
            <person name="Berlin A.M."/>
            <person name="Chapman S.B."/>
            <person name="Gainer-Dewar J."/>
            <person name="Goldberg J."/>
            <person name="Griggs A."/>
            <person name="Gujja S."/>
            <person name="Hansen M."/>
            <person name="Howarth C."/>
            <person name="Imamovic A."/>
            <person name="Ireland A."/>
            <person name="Larimer J."/>
            <person name="McCowan C."/>
            <person name="Murphy C."/>
            <person name="Pearson M."/>
            <person name="Poon T.W."/>
            <person name="Priest M."/>
            <person name="Roberts A."/>
            <person name="Saif S."/>
            <person name="Shea T."/>
            <person name="Sisk P."/>
            <person name="Sykes S."/>
            <person name="Wortman J."/>
            <person name="Nusbaum C."/>
            <person name="Birren B."/>
        </authorList>
    </citation>
    <scope>NUCLEOTIDE SEQUENCE [LARGE SCALE GENOMIC DNA]</scope>
    <source>
        <strain evidence="3 4">CBS 101466</strain>
    </source>
</reference>
<dbReference type="EMBL" id="KB822720">
    <property type="protein sequence ID" value="ETN40621.1"/>
    <property type="molecule type" value="Genomic_DNA"/>
</dbReference>
<name>W2RVS2_CYPE1</name>
<feature type="region of interest" description="Disordered" evidence="1">
    <location>
        <begin position="489"/>
        <end position="530"/>
    </location>
</feature>
<evidence type="ECO:0000313" key="4">
    <source>
        <dbReference type="Proteomes" id="UP000030752"/>
    </source>
</evidence>
<dbReference type="Gene3D" id="3.40.50.150">
    <property type="entry name" value="Vaccinia Virus protein VP39"/>
    <property type="match status" value="1"/>
</dbReference>
<dbReference type="InterPro" id="IPR040758">
    <property type="entry name" value="PrmC_N"/>
</dbReference>
<dbReference type="Gene3D" id="1.10.8.10">
    <property type="entry name" value="DNA helicase RuvA subunit, C-terminal domain"/>
    <property type="match status" value="1"/>
</dbReference>
<dbReference type="SUPFAM" id="SSF53335">
    <property type="entry name" value="S-adenosyl-L-methionine-dependent methyltransferases"/>
    <property type="match status" value="1"/>
</dbReference>
<dbReference type="Proteomes" id="UP000030752">
    <property type="component" value="Unassembled WGS sequence"/>
</dbReference>
<proteinExistence type="predicted"/>
<dbReference type="Pfam" id="PF17827">
    <property type="entry name" value="PrmC_N"/>
    <property type="match status" value="1"/>
</dbReference>
<dbReference type="VEuPathDB" id="FungiDB:HMPREF1541_04898"/>
<dbReference type="OrthoDB" id="269872at2759"/>
<accession>W2RVS2</accession>
<protein>
    <recommendedName>
        <fullName evidence="2">Release factor glutamine methyltransferase N-terminal domain-containing protein</fullName>
    </recommendedName>
</protein>
<dbReference type="GO" id="GO:0032259">
    <property type="term" value="P:methylation"/>
    <property type="evidence" value="ECO:0007669"/>
    <property type="project" value="InterPro"/>
</dbReference>
<dbReference type="InterPro" id="IPR029063">
    <property type="entry name" value="SAM-dependent_MTases_sf"/>
</dbReference>
<evidence type="ECO:0000256" key="1">
    <source>
        <dbReference type="SAM" id="MobiDB-lite"/>
    </source>
</evidence>
<dbReference type="GO" id="GO:0008168">
    <property type="term" value="F:methyltransferase activity"/>
    <property type="evidence" value="ECO:0007669"/>
    <property type="project" value="InterPro"/>
</dbReference>
<dbReference type="RefSeq" id="XP_008717464.1">
    <property type="nucleotide sequence ID" value="XM_008719242.1"/>
</dbReference>
<keyword evidence="4" id="KW-1185">Reference proteome</keyword>
<evidence type="ECO:0000313" key="3">
    <source>
        <dbReference type="EMBL" id="ETN40621.1"/>
    </source>
</evidence>
<dbReference type="PANTHER" id="PTHR18895:SF74">
    <property type="entry name" value="MTRF1L RELEASE FACTOR GLUTAMINE METHYLTRANSFERASE"/>
    <property type="match status" value="1"/>
</dbReference>
<evidence type="ECO:0000259" key="2">
    <source>
        <dbReference type="Pfam" id="PF17827"/>
    </source>
</evidence>
<gene>
    <name evidence="3" type="ORF">HMPREF1541_04898</name>
</gene>
<dbReference type="FunCoup" id="W2RVS2">
    <property type="interactions" value="75"/>
</dbReference>
<dbReference type="PROSITE" id="PS00092">
    <property type="entry name" value="N6_MTASE"/>
    <property type="match status" value="1"/>
</dbReference>
<dbReference type="GO" id="GO:0003676">
    <property type="term" value="F:nucleic acid binding"/>
    <property type="evidence" value="ECO:0007669"/>
    <property type="project" value="InterPro"/>
</dbReference>
<dbReference type="STRING" id="1220924.W2RVS2"/>
<sequence>MPRLSASIVRHATRKSKFLAPLLNQTGDLNSAQNELRWLEQHANKSSLKPPPAQAAGLAVSPYELRDVKLSKLEALVRRRAAGEPLQYIIGDQPFGELEILCERNVLIPRVETEAYTERLVKELHHSIAIGEPRKGETGRTTLRVLDICTGSGAIALLLHQLLRRDSHPIFSVPTSTQETRSLPMDLQIMGLDLSMDAIRLARRNLDYNIEKGLLQSTAKDEVIFRDIDATKLGLVKGVCKQELANLAEPAPWNHQKRWDIVISNPPYVAPADYNLGGRTERSVRNYEPQMALVPPQAPDCRLHPGDTFYPHILRIARQVSAYLIVMEVGDSAQAKRVRDLVQQAQLKKGGTLRIETWYDDGTIVVNDHRQDRFKGDAPDVKAQPESSSSARAVLIWRDKWAARRQMMTGPLTEIRHFLPEDSEFSYQKLFKLARHQTYAERARYVKSGGNPRNFDRFAAILRHGKRQWQMGQRRTPPEVFPTRIRDAAKNTQKTPVTRTPTTKKKKPVTKLFETEKPLPMNVPTTETPT</sequence>
<dbReference type="CDD" id="cd02440">
    <property type="entry name" value="AdoMet_MTases"/>
    <property type="match status" value="1"/>
</dbReference>
<organism evidence="3 4">
    <name type="scientific">Cyphellophora europaea (strain CBS 101466)</name>
    <name type="common">Phialophora europaea</name>
    <dbReference type="NCBI Taxonomy" id="1220924"/>
    <lineage>
        <taxon>Eukaryota</taxon>
        <taxon>Fungi</taxon>
        <taxon>Dikarya</taxon>
        <taxon>Ascomycota</taxon>
        <taxon>Pezizomycotina</taxon>
        <taxon>Eurotiomycetes</taxon>
        <taxon>Chaetothyriomycetidae</taxon>
        <taxon>Chaetothyriales</taxon>
        <taxon>Cyphellophoraceae</taxon>
        <taxon>Cyphellophora</taxon>
    </lineage>
</organism>
<dbReference type="eggNOG" id="KOG2904">
    <property type="taxonomic scope" value="Eukaryota"/>
</dbReference>
<dbReference type="InParanoid" id="W2RVS2"/>
<feature type="domain" description="Release factor glutamine methyltransferase N-terminal" evidence="2">
    <location>
        <begin position="58"/>
        <end position="91"/>
    </location>
</feature>
<dbReference type="GeneID" id="19972237"/>
<dbReference type="AlphaFoldDB" id="W2RVS2"/>
<dbReference type="PANTHER" id="PTHR18895">
    <property type="entry name" value="HEMK METHYLTRANSFERASE"/>
    <property type="match status" value="1"/>
</dbReference>
<dbReference type="GO" id="GO:0005739">
    <property type="term" value="C:mitochondrion"/>
    <property type="evidence" value="ECO:0007669"/>
    <property type="project" value="TreeGrafter"/>
</dbReference>